<dbReference type="CDD" id="cd09988">
    <property type="entry name" value="Formimidoylglutamase"/>
    <property type="match status" value="1"/>
</dbReference>
<name>A0A6N9NNH9_9FLAO</name>
<dbReference type="InterPro" id="IPR006035">
    <property type="entry name" value="Ureohydrolase"/>
</dbReference>
<keyword evidence="2" id="KW-0378">Hydrolase</keyword>
<proteinExistence type="inferred from homology"/>
<dbReference type="PANTHER" id="PTHR11358">
    <property type="entry name" value="ARGINASE/AGMATINASE"/>
    <property type="match status" value="1"/>
</dbReference>
<evidence type="ECO:0000256" key="4">
    <source>
        <dbReference type="ARBA" id="ARBA00023211"/>
    </source>
</evidence>
<dbReference type="Proteomes" id="UP000470771">
    <property type="component" value="Unassembled WGS sequence"/>
</dbReference>
<accession>A0A6N9NNH9</accession>
<dbReference type="GO" id="GO:0033389">
    <property type="term" value="P:putrescine biosynthetic process from arginine, via agmatine"/>
    <property type="evidence" value="ECO:0007669"/>
    <property type="project" value="TreeGrafter"/>
</dbReference>
<keyword evidence="4" id="KW-0464">Manganese</keyword>
<dbReference type="PROSITE" id="PS51409">
    <property type="entry name" value="ARGINASE_2"/>
    <property type="match status" value="1"/>
</dbReference>
<sequence length="335" mass="36610">MEKFNNMAFQLITSEDIRQLTAERAGETKIGETIQSLSDFSVEAMNASSARFVTLGIKEDIGPRANLGRAGAHSAWEAFLPKFLNMQSNRFFNGSDCLIAGSIDLNGFANSNELGNLRAATSKIDQILTEILNTIHQAKKIPIVIGGGHNNSYSNIKAAAINHPKGKINCINIDPHADFRPLEGRHSGNGFSYAFEEGYLNKYAIVGLHEGYNSENMLNALDEKKVSFTTFEDIFIRENMAFISAVEKELRVVNDGQYGIEVDLDAVENIASSAQTPSGVSVTNARQFVHHSGSSSNACYLHLCEAAPSLSAHPDQVGKLLAYLVADFVKSRKNY</sequence>
<keyword evidence="3" id="KW-0369">Histidine metabolism</keyword>
<reference evidence="6 7" key="1">
    <citation type="submission" date="2019-12" db="EMBL/GenBank/DDBJ databases">
        <authorList>
            <person name="Zhao J."/>
        </authorList>
    </citation>
    <scope>NUCLEOTIDE SEQUENCE [LARGE SCALE GENOMIC DNA]</scope>
    <source>
        <strain evidence="6 7">S-15</strain>
    </source>
</reference>
<comment type="similarity">
    <text evidence="5">Belongs to the arginase family.</text>
</comment>
<organism evidence="6 7">
    <name type="scientific">Acidiluteibacter ferrifornacis</name>
    <dbReference type="NCBI Taxonomy" id="2692424"/>
    <lineage>
        <taxon>Bacteria</taxon>
        <taxon>Pseudomonadati</taxon>
        <taxon>Bacteroidota</taxon>
        <taxon>Flavobacteriia</taxon>
        <taxon>Flavobacteriales</taxon>
        <taxon>Cryomorphaceae</taxon>
        <taxon>Acidiluteibacter</taxon>
    </lineage>
</organism>
<dbReference type="EMBL" id="WWNE01000018">
    <property type="protein sequence ID" value="NBG67429.1"/>
    <property type="molecule type" value="Genomic_DNA"/>
</dbReference>
<dbReference type="Gene3D" id="3.40.800.10">
    <property type="entry name" value="Ureohydrolase domain"/>
    <property type="match status" value="1"/>
</dbReference>
<evidence type="ECO:0000313" key="7">
    <source>
        <dbReference type="Proteomes" id="UP000470771"/>
    </source>
</evidence>
<comment type="caution">
    <text evidence="6">The sequence shown here is derived from an EMBL/GenBank/DDBJ whole genome shotgun (WGS) entry which is preliminary data.</text>
</comment>
<evidence type="ECO:0000256" key="3">
    <source>
        <dbReference type="ARBA" id="ARBA00022808"/>
    </source>
</evidence>
<dbReference type="InterPro" id="IPR023696">
    <property type="entry name" value="Ureohydrolase_dom_sf"/>
</dbReference>
<evidence type="ECO:0000256" key="1">
    <source>
        <dbReference type="ARBA" id="ARBA00022723"/>
    </source>
</evidence>
<evidence type="ECO:0000256" key="5">
    <source>
        <dbReference type="PROSITE-ProRule" id="PRU00742"/>
    </source>
</evidence>
<dbReference type="RefSeq" id="WP_160634375.1">
    <property type="nucleotide sequence ID" value="NZ_WWNE01000018.1"/>
</dbReference>
<dbReference type="Pfam" id="PF00491">
    <property type="entry name" value="Arginase"/>
    <property type="match status" value="1"/>
</dbReference>
<evidence type="ECO:0000313" key="6">
    <source>
        <dbReference type="EMBL" id="NBG67429.1"/>
    </source>
</evidence>
<dbReference type="AlphaFoldDB" id="A0A6N9NNH9"/>
<dbReference type="GO" id="GO:0008783">
    <property type="term" value="F:agmatinase activity"/>
    <property type="evidence" value="ECO:0007669"/>
    <property type="project" value="TreeGrafter"/>
</dbReference>
<dbReference type="PANTHER" id="PTHR11358:SF35">
    <property type="entry name" value="FORMIMIDOYLGLUTAMASE"/>
    <property type="match status" value="1"/>
</dbReference>
<protein>
    <submittedName>
        <fullName evidence="6">Arginase</fullName>
    </submittedName>
</protein>
<dbReference type="SUPFAM" id="SSF52768">
    <property type="entry name" value="Arginase/deacetylase"/>
    <property type="match status" value="1"/>
</dbReference>
<gene>
    <name evidence="6" type="ORF">GQN54_14980</name>
</gene>
<dbReference type="GO" id="GO:0006547">
    <property type="term" value="P:L-histidine metabolic process"/>
    <property type="evidence" value="ECO:0007669"/>
    <property type="project" value="UniProtKB-KW"/>
</dbReference>
<dbReference type="GO" id="GO:0046872">
    <property type="term" value="F:metal ion binding"/>
    <property type="evidence" value="ECO:0007669"/>
    <property type="project" value="UniProtKB-KW"/>
</dbReference>
<keyword evidence="7" id="KW-1185">Reference proteome</keyword>
<keyword evidence="1" id="KW-0479">Metal-binding</keyword>
<evidence type="ECO:0000256" key="2">
    <source>
        <dbReference type="ARBA" id="ARBA00022801"/>
    </source>
</evidence>